<comment type="subcellular location">
    <subcellularLocation>
        <location evidence="2">Cell junction</location>
        <location evidence="2">Tight junction</location>
    </subcellularLocation>
    <subcellularLocation>
        <location evidence="3">Cytoplasm</location>
    </subcellularLocation>
    <subcellularLocation>
        <location evidence="1">Nucleus</location>
    </subcellularLocation>
</comment>
<dbReference type="InterPro" id="IPR036020">
    <property type="entry name" value="WW_dom_sf"/>
</dbReference>
<evidence type="ECO:0000256" key="6">
    <source>
        <dbReference type="ARBA" id="ARBA00023242"/>
    </source>
</evidence>
<dbReference type="GO" id="GO:0045944">
    <property type="term" value="P:positive regulation of transcription by RNA polymerase II"/>
    <property type="evidence" value="ECO:0007669"/>
    <property type="project" value="TreeGrafter"/>
</dbReference>
<dbReference type="GO" id="GO:0005634">
    <property type="term" value="C:nucleus"/>
    <property type="evidence" value="ECO:0007669"/>
    <property type="project" value="UniProtKB-SubCell"/>
</dbReference>
<evidence type="ECO:0000259" key="8">
    <source>
        <dbReference type="PROSITE" id="PS50020"/>
    </source>
</evidence>
<dbReference type="Pfam" id="PF00397">
    <property type="entry name" value="WW"/>
    <property type="match status" value="2"/>
</dbReference>
<evidence type="ECO:0000256" key="7">
    <source>
        <dbReference type="SAM" id="MobiDB-lite"/>
    </source>
</evidence>
<dbReference type="Ensembl" id="ENSMCST00000001969.1">
    <property type="protein sequence ID" value="ENSMCSP00000001928.1"/>
    <property type="gene ID" value="ENSMCSG00000001426.1"/>
</dbReference>
<keyword evidence="4" id="KW-0796">Tight junction</keyword>
<dbReference type="PANTHER" id="PTHR17616">
    <property type="entry name" value="YES-ASSOCIATED PROTEIN YAP1 FAMILY MEMBER"/>
    <property type="match status" value="1"/>
</dbReference>
<sequence>MTYLPKNNGSEEETTEQESPPLPSGWEERQDILGRTYYVNHEFRRTQWKRPTVLSVFNLQGFLPKGWEVRHAPNGRPFFIDHNTKTTTWVMDKSHELKF</sequence>
<feature type="domain" description="WW" evidence="8">
    <location>
        <begin position="61"/>
        <end position="94"/>
    </location>
</feature>
<evidence type="ECO:0000256" key="2">
    <source>
        <dbReference type="ARBA" id="ARBA00004435"/>
    </source>
</evidence>
<evidence type="ECO:0000256" key="1">
    <source>
        <dbReference type="ARBA" id="ARBA00004123"/>
    </source>
</evidence>
<dbReference type="GO" id="GO:0035329">
    <property type="term" value="P:hippo signaling"/>
    <property type="evidence" value="ECO:0007669"/>
    <property type="project" value="TreeGrafter"/>
</dbReference>
<dbReference type="CDD" id="cd00201">
    <property type="entry name" value="WW"/>
    <property type="match status" value="2"/>
</dbReference>
<dbReference type="GO" id="GO:0005737">
    <property type="term" value="C:cytoplasm"/>
    <property type="evidence" value="ECO:0007669"/>
    <property type="project" value="UniProtKB-SubCell"/>
</dbReference>
<accession>A0A8C5T463</accession>
<dbReference type="PANTHER" id="PTHR17616:SF8">
    <property type="entry name" value="TRANSCRIPTIONAL COACTIVATOR YORKIE"/>
    <property type="match status" value="1"/>
</dbReference>
<organism evidence="9 10">
    <name type="scientific">Malurus cyaneus samueli</name>
    <dbReference type="NCBI Taxonomy" id="2593467"/>
    <lineage>
        <taxon>Eukaryota</taxon>
        <taxon>Metazoa</taxon>
        <taxon>Chordata</taxon>
        <taxon>Craniata</taxon>
        <taxon>Vertebrata</taxon>
        <taxon>Euteleostomi</taxon>
        <taxon>Archelosauria</taxon>
        <taxon>Archosauria</taxon>
        <taxon>Dinosauria</taxon>
        <taxon>Saurischia</taxon>
        <taxon>Theropoda</taxon>
        <taxon>Coelurosauria</taxon>
        <taxon>Aves</taxon>
        <taxon>Neognathae</taxon>
        <taxon>Neoaves</taxon>
        <taxon>Telluraves</taxon>
        <taxon>Australaves</taxon>
        <taxon>Passeriformes</taxon>
        <taxon>Meliphagoidea</taxon>
        <taxon>Maluridae</taxon>
        <taxon>Malurus</taxon>
    </lineage>
</organism>
<dbReference type="GO" id="GO:0003713">
    <property type="term" value="F:transcription coactivator activity"/>
    <property type="evidence" value="ECO:0007669"/>
    <property type="project" value="TreeGrafter"/>
</dbReference>
<dbReference type="InterPro" id="IPR001202">
    <property type="entry name" value="WW_dom"/>
</dbReference>
<dbReference type="InterPro" id="IPR051583">
    <property type="entry name" value="YAP1"/>
</dbReference>
<keyword evidence="4" id="KW-0965">Cell junction</keyword>
<keyword evidence="5" id="KW-0963">Cytoplasm</keyword>
<dbReference type="AlphaFoldDB" id="A0A8C5T463"/>
<reference evidence="9" key="1">
    <citation type="submission" date="2025-08" db="UniProtKB">
        <authorList>
            <consortium name="Ensembl"/>
        </authorList>
    </citation>
    <scope>IDENTIFICATION</scope>
</reference>
<keyword evidence="10" id="KW-1185">Reference proteome</keyword>
<proteinExistence type="predicted"/>
<name>A0A8C5T463_9PASS</name>
<reference evidence="9" key="2">
    <citation type="submission" date="2025-09" db="UniProtKB">
        <authorList>
            <consortium name="Ensembl"/>
        </authorList>
    </citation>
    <scope>IDENTIFICATION</scope>
</reference>
<evidence type="ECO:0000256" key="3">
    <source>
        <dbReference type="ARBA" id="ARBA00004496"/>
    </source>
</evidence>
<dbReference type="PROSITE" id="PS50020">
    <property type="entry name" value="WW_DOMAIN_2"/>
    <property type="match status" value="2"/>
</dbReference>
<dbReference type="Gene3D" id="2.20.70.10">
    <property type="match status" value="2"/>
</dbReference>
<evidence type="ECO:0000313" key="10">
    <source>
        <dbReference type="Proteomes" id="UP000694560"/>
    </source>
</evidence>
<keyword evidence="6" id="KW-0539">Nucleus</keyword>
<dbReference type="OrthoDB" id="423283at2759"/>
<feature type="domain" description="WW" evidence="8">
    <location>
        <begin position="20"/>
        <end position="53"/>
    </location>
</feature>
<evidence type="ECO:0000256" key="5">
    <source>
        <dbReference type="ARBA" id="ARBA00022490"/>
    </source>
</evidence>
<evidence type="ECO:0000256" key="4">
    <source>
        <dbReference type="ARBA" id="ARBA00022427"/>
    </source>
</evidence>
<dbReference type="SMART" id="SM00456">
    <property type="entry name" value="WW"/>
    <property type="match status" value="2"/>
</dbReference>
<dbReference type="PROSITE" id="PS01159">
    <property type="entry name" value="WW_DOMAIN_1"/>
    <property type="match status" value="1"/>
</dbReference>
<protein>
    <recommendedName>
        <fullName evidence="8">WW domain-containing protein</fullName>
    </recommendedName>
</protein>
<dbReference type="Proteomes" id="UP000694560">
    <property type="component" value="Unplaced"/>
</dbReference>
<dbReference type="GO" id="GO:0005923">
    <property type="term" value="C:bicellular tight junction"/>
    <property type="evidence" value="ECO:0007669"/>
    <property type="project" value="UniProtKB-SubCell"/>
</dbReference>
<evidence type="ECO:0000313" key="9">
    <source>
        <dbReference type="Ensembl" id="ENSMCSP00000001928.1"/>
    </source>
</evidence>
<dbReference type="SUPFAM" id="SSF51045">
    <property type="entry name" value="WW domain"/>
    <property type="match status" value="2"/>
</dbReference>
<feature type="region of interest" description="Disordered" evidence="7">
    <location>
        <begin position="1"/>
        <end position="26"/>
    </location>
</feature>